<accession>A0A6J4NDL9</accession>
<dbReference type="AlphaFoldDB" id="A0A6J4NDL9"/>
<evidence type="ECO:0000313" key="1">
    <source>
        <dbReference type="EMBL" id="CAA9379870.1"/>
    </source>
</evidence>
<sequence>MSRYLTGARHVVVKWSVTTLLAPSACPYHFTPWSGSCFGPEPLLEE</sequence>
<reference evidence="1" key="1">
    <citation type="submission" date="2020-02" db="EMBL/GenBank/DDBJ databases">
        <authorList>
            <person name="Meier V. D."/>
        </authorList>
    </citation>
    <scope>NUCLEOTIDE SEQUENCE</scope>
    <source>
        <strain evidence="1">AVDCRST_MAG64</strain>
    </source>
</reference>
<proteinExistence type="predicted"/>
<name>A0A6J4NDL9_9BACT</name>
<gene>
    <name evidence="1" type="ORF">AVDCRST_MAG64-554</name>
</gene>
<dbReference type="EMBL" id="CADCUQ010000150">
    <property type="protein sequence ID" value="CAA9379870.1"/>
    <property type="molecule type" value="Genomic_DNA"/>
</dbReference>
<organism evidence="1">
    <name type="scientific">uncultured Phycisphaerae bacterium</name>
    <dbReference type="NCBI Taxonomy" id="904963"/>
    <lineage>
        <taxon>Bacteria</taxon>
        <taxon>Pseudomonadati</taxon>
        <taxon>Planctomycetota</taxon>
        <taxon>Phycisphaerae</taxon>
        <taxon>environmental samples</taxon>
    </lineage>
</organism>
<protein>
    <submittedName>
        <fullName evidence="1">Uncharacterized protein</fullName>
    </submittedName>
</protein>